<accession>A0A2C6M4V7</accession>
<protein>
    <submittedName>
        <fullName evidence="8">Cytochrome C biogenesis protein DsbD</fullName>
    </submittedName>
</protein>
<dbReference type="PANTHER" id="PTHR31272:SF4">
    <property type="entry name" value="CYTOCHROME C-TYPE BIOGENESIS PROTEIN HI_1454-RELATED"/>
    <property type="match status" value="1"/>
</dbReference>
<evidence type="ECO:0000256" key="4">
    <source>
        <dbReference type="ARBA" id="ARBA00022989"/>
    </source>
</evidence>
<dbReference type="GO" id="GO:0016020">
    <property type="term" value="C:membrane"/>
    <property type="evidence" value="ECO:0007669"/>
    <property type="project" value="UniProtKB-SubCell"/>
</dbReference>
<dbReference type="PANTHER" id="PTHR31272">
    <property type="entry name" value="CYTOCHROME C-TYPE BIOGENESIS PROTEIN HI_1454-RELATED"/>
    <property type="match status" value="1"/>
</dbReference>
<feature type="transmembrane region" description="Helical" evidence="6">
    <location>
        <begin position="7"/>
        <end position="30"/>
    </location>
</feature>
<evidence type="ECO:0000256" key="5">
    <source>
        <dbReference type="ARBA" id="ARBA00023136"/>
    </source>
</evidence>
<feature type="transmembrane region" description="Helical" evidence="6">
    <location>
        <begin position="199"/>
        <end position="219"/>
    </location>
</feature>
<keyword evidence="3 6" id="KW-0812">Transmembrane</keyword>
<dbReference type="Proteomes" id="UP000222564">
    <property type="component" value="Unassembled WGS sequence"/>
</dbReference>
<comment type="caution">
    <text evidence="8">The sequence shown here is derived from an EMBL/GenBank/DDBJ whole genome shotgun (WGS) entry which is preliminary data.</text>
</comment>
<keyword evidence="5 6" id="KW-0472">Membrane</keyword>
<evidence type="ECO:0000256" key="6">
    <source>
        <dbReference type="SAM" id="Phobius"/>
    </source>
</evidence>
<dbReference type="Pfam" id="PF02683">
    <property type="entry name" value="DsbD_TM"/>
    <property type="match status" value="1"/>
</dbReference>
<keyword evidence="9" id="KW-1185">Reference proteome</keyword>
<name>A0A2C6M4V7_9FIRM</name>
<dbReference type="GO" id="GO:0017004">
    <property type="term" value="P:cytochrome complex assembly"/>
    <property type="evidence" value="ECO:0007669"/>
    <property type="project" value="InterPro"/>
</dbReference>
<organism evidence="8 9">
    <name type="scientific">Desulforamulus profundi</name>
    <dbReference type="NCBI Taxonomy" id="1383067"/>
    <lineage>
        <taxon>Bacteria</taxon>
        <taxon>Bacillati</taxon>
        <taxon>Bacillota</taxon>
        <taxon>Clostridia</taxon>
        <taxon>Eubacteriales</taxon>
        <taxon>Peptococcaceae</taxon>
        <taxon>Desulforamulus</taxon>
    </lineage>
</organism>
<feature type="transmembrane region" description="Helical" evidence="6">
    <location>
        <begin position="50"/>
        <end position="73"/>
    </location>
</feature>
<feature type="transmembrane region" description="Helical" evidence="6">
    <location>
        <begin position="164"/>
        <end position="187"/>
    </location>
</feature>
<dbReference type="RefSeq" id="WP_099083928.1">
    <property type="nucleotide sequence ID" value="NZ_AWQQ01000105.1"/>
</dbReference>
<evidence type="ECO:0000256" key="2">
    <source>
        <dbReference type="ARBA" id="ARBA00006143"/>
    </source>
</evidence>
<comment type="subcellular location">
    <subcellularLocation>
        <location evidence="1">Membrane</location>
        <topology evidence="1">Multi-pass membrane protein</topology>
    </subcellularLocation>
</comment>
<dbReference type="InterPro" id="IPR003834">
    <property type="entry name" value="Cyt_c_assmbl_TM_dom"/>
</dbReference>
<dbReference type="OrthoDB" id="9809733at2"/>
<evidence type="ECO:0000256" key="1">
    <source>
        <dbReference type="ARBA" id="ARBA00004141"/>
    </source>
</evidence>
<dbReference type="InterPro" id="IPR051790">
    <property type="entry name" value="Cytochrome_c-biogenesis_DsbD"/>
</dbReference>
<evidence type="ECO:0000313" key="8">
    <source>
        <dbReference type="EMBL" id="PHJ37227.1"/>
    </source>
</evidence>
<proteinExistence type="inferred from homology"/>
<reference evidence="8 9" key="1">
    <citation type="submission" date="2013-09" db="EMBL/GenBank/DDBJ databases">
        <title>Biodegradation of hydrocarbons in the deep terrestrial subsurface : characterization of a microbial consortium composed of two Desulfotomaculum species originating from a deep geological formation.</title>
        <authorList>
            <person name="Aullo T."/>
            <person name="Berlendis S."/>
            <person name="Lascourreges J.-F."/>
            <person name="Dessort D."/>
            <person name="Saint-Laurent S."/>
            <person name="Schraauwers B."/>
            <person name="Mas J."/>
            <person name="Magot M."/>
            <person name="Ranchou-Peyruse A."/>
        </authorList>
    </citation>
    <scope>NUCLEOTIDE SEQUENCE [LARGE SCALE GENOMIC DNA]</scope>
    <source>
        <strain evidence="8 9">Bs107</strain>
    </source>
</reference>
<keyword evidence="4 6" id="KW-1133">Transmembrane helix</keyword>
<feature type="transmembrane region" description="Helical" evidence="6">
    <location>
        <begin position="85"/>
        <end position="105"/>
    </location>
</feature>
<feature type="transmembrane region" description="Helical" evidence="6">
    <location>
        <begin position="125"/>
        <end position="152"/>
    </location>
</feature>
<gene>
    <name evidence="8" type="ORF">P378_17650</name>
</gene>
<evidence type="ECO:0000313" key="9">
    <source>
        <dbReference type="Proteomes" id="UP000222564"/>
    </source>
</evidence>
<evidence type="ECO:0000256" key="3">
    <source>
        <dbReference type="ARBA" id="ARBA00022692"/>
    </source>
</evidence>
<sequence>MSSVPLYLAFGAGIVSFLSPCILPLVPGYISYLAGVSITAGTPEVNKRLVISRAALFNLGFMLVFILMGATGSYIGKFFLAHKQVLAKVGGIIIFIMGLQMTGLLKWQALYRTYKVHLPVRVNGSLGALLLGVTFAAGWTPCVGPVLGSILVYAGMSGTVTKGVLLLGVYSLGLAIPFMLAAISISWTVNYLPRFNKYLTVLSVASGLILMIVGVLLFLDIFPRISAYLTF</sequence>
<feature type="domain" description="Cytochrome C biogenesis protein transmembrane" evidence="7">
    <location>
        <begin position="6"/>
        <end position="218"/>
    </location>
</feature>
<evidence type="ECO:0000259" key="7">
    <source>
        <dbReference type="Pfam" id="PF02683"/>
    </source>
</evidence>
<comment type="similarity">
    <text evidence="2">Belongs to the DsbD family.</text>
</comment>
<dbReference type="EMBL" id="AWQQ01000105">
    <property type="protein sequence ID" value="PHJ37227.1"/>
    <property type="molecule type" value="Genomic_DNA"/>
</dbReference>
<dbReference type="AlphaFoldDB" id="A0A2C6M4V7"/>